<dbReference type="Proteomes" id="UP000557307">
    <property type="component" value="Unassembled WGS sequence"/>
</dbReference>
<name>A0A840TTD9_9BACT</name>
<accession>A0A840TTD9</accession>
<protein>
    <submittedName>
        <fullName evidence="1">Uncharacterized protein</fullName>
    </submittedName>
</protein>
<evidence type="ECO:0000313" key="1">
    <source>
        <dbReference type="EMBL" id="MBB5287656.1"/>
    </source>
</evidence>
<gene>
    <name evidence="1" type="ORF">HNQ92_005823</name>
</gene>
<sequence>MPLVIIEIQDDQNSEWGDIMHDGHPIRGFNPSILNTAISLSCLRHFYKKVLILSKTQSTYCHQSKHGNLKCPLYPQFYSTN</sequence>
<proteinExistence type="predicted"/>
<dbReference type="AlphaFoldDB" id="A0A840TTD9"/>
<evidence type="ECO:0000313" key="2">
    <source>
        <dbReference type="Proteomes" id="UP000557307"/>
    </source>
</evidence>
<reference evidence="1 2" key="1">
    <citation type="submission" date="2020-08" db="EMBL/GenBank/DDBJ databases">
        <title>Genomic Encyclopedia of Type Strains, Phase IV (KMG-IV): sequencing the most valuable type-strain genomes for metagenomic binning, comparative biology and taxonomic classification.</title>
        <authorList>
            <person name="Goeker M."/>
        </authorList>
    </citation>
    <scope>NUCLEOTIDE SEQUENCE [LARGE SCALE GENOMIC DNA]</scope>
    <source>
        <strain evidence="1 2">DSM 105074</strain>
    </source>
</reference>
<organism evidence="1 2">
    <name type="scientific">Rhabdobacter roseus</name>
    <dbReference type="NCBI Taxonomy" id="1655419"/>
    <lineage>
        <taxon>Bacteria</taxon>
        <taxon>Pseudomonadati</taxon>
        <taxon>Bacteroidota</taxon>
        <taxon>Cytophagia</taxon>
        <taxon>Cytophagales</taxon>
        <taxon>Cytophagaceae</taxon>
        <taxon>Rhabdobacter</taxon>
    </lineage>
</organism>
<comment type="caution">
    <text evidence="1">The sequence shown here is derived from an EMBL/GenBank/DDBJ whole genome shotgun (WGS) entry which is preliminary data.</text>
</comment>
<dbReference type="EMBL" id="JACHGF010000023">
    <property type="protein sequence ID" value="MBB5287656.1"/>
    <property type="molecule type" value="Genomic_DNA"/>
</dbReference>
<keyword evidence="2" id="KW-1185">Reference proteome</keyword>